<comment type="caution">
    <text evidence="2">The sequence shown here is derived from an EMBL/GenBank/DDBJ whole genome shotgun (WGS) entry which is preliminary data.</text>
</comment>
<evidence type="ECO:0000313" key="2">
    <source>
        <dbReference type="EMBL" id="MCM2390541.1"/>
    </source>
</evidence>
<feature type="region of interest" description="Disordered" evidence="1">
    <location>
        <begin position="1"/>
        <end position="48"/>
    </location>
</feature>
<name>A0ABT0UQA0_9ACTN</name>
<proteinExistence type="predicted"/>
<evidence type="ECO:0000256" key="1">
    <source>
        <dbReference type="SAM" id="MobiDB-lite"/>
    </source>
</evidence>
<reference evidence="2" key="1">
    <citation type="submission" date="2022-06" db="EMBL/GenBank/DDBJ databases">
        <title>Genome public.</title>
        <authorList>
            <person name="Sun Q."/>
        </authorList>
    </citation>
    <scope>NUCLEOTIDE SEQUENCE</scope>
    <source>
        <strain evidence="2">CWNU-1</strain>
    </source>
</reference>
<evidence type="ECO:0000313" key="3">
    <source>
        <dbReference type="Proteomes" id="UP001431429"/>
    </source>
</evidence>
<gene>
    <name evidence="2" type="ORF">NBG84_19945</name>
</gene>
<sequence length="94" mass="9890">MFAHRGSGQTSPVSEIAGRYAAPALGDDGENGGPAMSQQRGERGERTVRCRDGRLRDRVTSYSVSAGYSVIRVLTASGSGAAVRLVRAASFTEE</sequence>
<organism evidence="2 3">
    <name type="scientific">Streptomyces albipurpureus</name>
    <dbReference type="NCBI Taxonomy" id="2897419"/>
    <lineage>
        <taxon>Bacteria</taxon>
        <taxon>Bacillati</taxon>
        <taxon>Actinomycetota</taxon>
        <taxon>Actinomycetes</taxon>
        <taxon>Kitasatosporales</taxon>
        <taxon>Streptomycetaceae</taxon>
        <taxon>Streptomyces</taxon>
    </lineage>
</organism>
<protein>
    <submittedName>
        <fullName evidence="2">Uncharacterized protein</fullName>
    </submittedName>
</protein>
<dbReference type="EMBL" id="JAMQAW010000025">
    <property type="protein sequence ID" value="MCM2390541.1"/>
    <property type="molecule type" value="Genomic_DNA"/>
</dbReference>
<accession>A0ABT0UQA0</accession>
<keyword evidence="3" id="KW-1185">Reference proteome</keyword>
<dbReference type="Proteomes" id="UP001431429">
    <property type="component" value="Unassembled WGS sequence"/>
</dbReference>